<dbReference type="AlphaFoldDB" id="A0A1I3JIQ6"/>
<proteinExistence type="predicted"/>
<keyword evidence="2" id="KW-1185">Reference proteome</keyword>
<dbReference type="OrthoDB" id="129664at2"/>
<dbReference type="EMBL" id="FORI01000003">
    <property type="protein sequence ID" value="SFI60131.1"/>
    <property type="molecule type" value="Genomic_DNA"/>
</dbReference>
<dbReference type="Proteomes" id="UP000182737">
    <property type="component" value="Unassembled WGS sequence"/>
</dbReference>
<organism evidence="1 2">
    <name type="scientific">Treponema bryantii</name>
    <dbReference type="NCBI Taxonomy" id="163"/>
    <lineage>
        <taxon>Bacteria</taxon>
        <taxon>Pseudomonadati</taxon>
        <taxon>Spirochaetota</taxon>
        <taxon>Spirochaetia</taxon>
        <taxon>Spirochaetales</taxon>
        <taxon>Treponemataceae</taxon>
        <taxon>Treponema</taxon>
    </lineage>
</organism>
<name>A0A1I3JIQ6_9SPIR</name>
<reference evidence="2" key="1">
    <citation type="submission" date="2016-10" db="EMBL/GenBank/DDBJ databases">
        <authorList>
            <person name="Varghese N."/>
            <person name="Submissions S."/>
        </authorList>
    </citation>
    <scope>NUCLEOTIDE SEQUENCE [LARGE SCALE GENOMIC DNA]</scope>
    <source>
        <strain evidence="2">XBD1002</strain>
    </source>
</reference>
<protein>
    <submittedName>
        <fullName evidence="1">Uncharacterized protein</fullName>
    </submittedName>
</protein>
<sequence>MICWKCHKETNIVKPVRGDECPLCHADLHVCKACEFYESGAHNDCRETSAEFVSDKERGNFCDYFRPNPKIAAGGGDVSGKSKADAARDAFNALFN</sequence>
<dbReference type="RefSeq" id="WP_074930916.1">
    <property type="nucleotide sequence ID" value="NZ_FORI01000003.1"/>
</dbReference>
<evidence type="ECO:0000313" key="1">
    <source>
        <dbReference type="EMBL" id="SFI60131.1"/>
    </source>
</evidence>
<evidence type="ECO:0000313" key="2">
    <source>
        <dbReference type="Proteomes" id="UP000182737"/>
    </source>
</evidence>
<accession>A0A1I3JIQ6</accession>
<gene>
    <name evidence="1" type="ORF">SAMN04487775_10360</name>
</gene>